<dbReference type="InterPro" id="IPR020845">
    <property type="entry name" value="AMP-binding_CS"/>
</dbReference>
<accession>A0ABX1RFI6</accession>
<dbReference type="PANTHER" id="PTHR43767:SF1">
    <property type="entry name" value="NONRIBOSOMAL PEPTIDE SYNTHASE PES1 (EUROFUNG)-RELATED"/>
    <property type="match status" value="1"/>
</dbReference>
<dbReference type="Proteomes" id="UP001296706">
    <property type="component" value="Unassembled WGS sequence"/>
</dbReference>
<comment type="caution">
    <text evidence="3">The sequence shown here is derived from an EMBL/GenBank/DDBJ whole genome shotgun (WGS) entry which is preliminary data.</text>
</comment>
<dbReference type="Gene3D" id="3.30.300.30">
    <property type="match status" value="1"/>
</dbReference>
<proteinExistence type="predicted"/>
<reference evidence="3 4" key="1">
    <citation type="submission" date="2020-04" db="EMBL/GenBank/DDBJ databases">
        <authorList>
            <person name="Klaysubun C."/>
            <person name="Duangmal K."/>
            <person name="Lipun K."/>
        </authorList>
    </citation>
    <scope>NUCLEOTIDE SEQUENCE [LARGE SCALE GENOMIC DNA]</scope>
    <source>
        <strain evidence="3 4">JCM 11839</strain>
    </source>
</reference>
<dbReference type="Pfam" id="PF00501">
    <property type="entry name" value="AMP-binding"/>
    <property type="match status" value="1"/>
</dbReference>
<dbReference type="NCBIfam" id="NF004837">
    <property type="entry name" value="PRK06187.1"/>
    <property type="match status" value="1"/>
</dbReference>
<feature type="domain" description="AMP-binding enzyme C-terminal" evidence="2">
    <location>
        <begin position="425"/>
        <end position="500"/>
    </location>
</feature>
<dbReference type="InterPro" id="IPR042099">
    <property type="entry name" value="ANL_N_sf"/>
</dbReference>
<dbReference type="InterPro" id="IPR000873">
    <property type="entry name" value="AMP-dep_synth/lig_dom"/>
</dbReference>
<dbReference type="InterPro" id="IPR045851">
    <property type="entry name" value="AMP-bd_C_sf"/>
</dbReference>
<dbReference type="PANTHER" id="PTHR43767">
    <property type="entry name" value="LONG-CHAIN-FATTY-ACID--COA LIGASE"/>
    <property type="match status" value="1"/>
</dbReference>
<evidence type="ECO:0000259" key="1">
    <source>
        <dbReference type="Pfam" id="PF00501"/>
    </source>
</evidence>
<sequence length="515" mass="56042">MYLTQGLHRAVQRTPGRPATIFGDRVRTWAESGERVARLAAALKAVGVQTDDRVGILAHNSDIYHEYLLAVPWADAIMNPVNTRWSVAEIGYSLRDCDTQVLLVDDAFTSIVPQLHDVVPLLRTVIHIGSGPVPEGALSMEALIAKYDPVPDARRGGNALAGIFYTGGTTGRSKGVMLSHANILTSAFGMEATRQRVPGGSLSGGRVLHVAPMFHIAGCAPWTESMTLGRTHVYVPRFTPAGVAKAIEQYDVTDTLLVPTMIQLLVDSEAAADADLSSLQRLTYSASPISESVLQRAMDRMPTTEFTQVYAMTELGPVITVLSHEDHADARLRRSVGRAAPHCEVLVVDEQDRELPRGGIGQIICRGASVMRGYWDLLAMTADVLRNDWMHTGDAGYMDEEGYVFIVDRIKDMIISGGENIYSAEVENALSSHPAVKSCAVVGLPDEDWGERVHAVIVPAGDDRPDVEVLREHVKQFIAGYKAPRTVAFVDTLPLSGAGKVLKNELRARYSPRES</sequence>
<dbReference type="InterPro" id="IPR025110">
    <property type="entry name" value="AMP-bd_C"/>
</dbReference>
<organism evidence="3 4">
    <name type="scientific">Pseudonocardia xinjiangensis</name>
    <dbReference type="NCBI Taxonomy" id="75289"/>
    <lineage>
        <taxon>Bacteria</taxon>
        <taxon>Bacillati</taxon>
        <taxon>Actinomycetota</taxon>
        <taxon>Actinomycetes</taxon>
        <taxon>Pseudonocardiales</taxon>
        <taxon>Pseudonocardiaceae</taxon>
        <taxon>Pseudonocardia</taxon>
    </lineage>
</organism>
<dbReference type="PROSITE" id="PS00455">
    <property type="entry name" value="AMP_BINDING"/>
    <property type="match status" value="1"/>
</dbReference>
<feature type="domain" description="AMP-dependent synthetase/ligase" evidence="1">
    <location>
        <begin position="8"/>
        <end position="375"/>
    </location>
</feature>
<evidence type="ECO:0000313" key="4">
    <source>
        <dbReference type="Proteomes" id="UP001296706"/>
    </source>
</evidence>
<dbReference type="EMBL" id="JAAXKY010000037">
    <property type="protein sequence ID" value="NMH78130.1"/>
    <property type="molecule type" value="Genomic_DNA"/>
</dbReference>
<dbReference type="Pfam" id="PF13193">
    <property type="entry name" value="AMP-binding_C"/>
    <property type="match status" value="1"/>
</dbReference>
<name>A0ABX1RFI6_9PSEU</name>
<keyword evidence="3" id="KW-0436">Ligase</keyword>
<dbReference type="Gene3D" id="3.40.50.12780">
    <property type="entry name" value="N-terminal domain of ligase-like"/>
    <property type="match status" value="1"/>
</dbReference>
<evidence type="ECO:0000313" key="3">
    <source>
        <dbReference type="EMBL" id="NMH78130.1"/>
    </source>
</evidence>
<dbReference type="GO" id="GO:0016874">
    <property type="term" value="F:ligase activity"/>
    <property type="evidence" value="ECO:0007669"/>
    <property type="project" value="UniProtKB-KW"/>
</dbReference>
<keyword evidence="4" id="KW-1185">Reference proteome</keyword>
<dbReference type="SUPFAM" id="SSF56801">
    <property type="entry name" value="Acetyl-CoA synthetase-like"/>
    <property type="match status" value="1"/>
</dbReference>
<evidence type="ECO:0000259" key="2">
    <source>
        <dbReference type="Pfam" id="PF13193"/>
    </source>
</evidence>
<gene>
    <name evidence="3" type="ORF">HF577_13680</name>
</gene>
<protein>
    <submittedName>
        <fullName evidence="3">Long-chain fatty acid--CoA ligase</fullName>
    </submittedName>
</protein>
<dbReference type="InterPro" id="IPR050237">
    <property type="entry name" value="ATP-dep_AMP-bd_enzyme"/>
</dbReference>
<dbReference type="RefSeq" id="WP_169396207.1">
    <property type="nucleotide sequence ID" value="NZ_BAAAJH010000001.1"/>
</dbReference>